<dbReference type="AlphaFoldDB" id="A0A1Y3PUG9"/>
<dbReference type="EMBL" id="LZRT01000007">
    <property type="protein sequence ID" value="OUM91015.1"/>
    <property type="molecule type" value="Genomic_DNA"/>
</dbReference>
<dbReference type="InterPro" id="IPR001173">
    <property type="entry name" value="Glyco_trans_2-like"/>
</dbReference>
<dbReference type="Gene3D" id="3.90.550.10">
    <property type="entry name" value="Spore Coat Polysaccharide Biosynthesis Protein SpsA, Chain A"/>
    <property type="match status" value="1"/>
</dbReference>
<evidence type="ECO:0000313" key="2">
    <source>
        <dbReference type="EMBL" id="OUM91015.1"/>
    </source>
</evidence>
<evidence type="ECO:0000259" key="1">
    <source>
        <dbReference type="Pfam" id="PF00535"/>
    </source>
</evidence>
<name>A0A1Y3PUG9_9BACI</name>
<sequence>MSDERIPFVSLIIPAKNEGNNVRTTVESALRAKTHHPFEIVIVDDGSTDGCCEFLASEANEQIKLITTQGIGAAPARNLGADHSRGEYLIFCDAHLFFQDYWIDHLLGLIRSGQADAVSPGIVSTNRPNLVGYGQTLNRMLGVQWNRQISLPTPTAILPGGCLAMARNVFFDVGGFDRGFQVWGFEDVEISIKLWLFGYKCFVQPAVKVFHLFRESYPYRVTFDHVYYNMLRMAYSHFNESRIAACRKLIHHADPARIEAAVLAGGVLEQREHYFSRRKYDDEWFMRRFGIPF</sequence>
<comment type="caution">
    <text evidence="2">The sequence shown here is derived from an EMBL/GenBank/DDBJ whole genome shotgun (WGS) entry which is preliminary data.</text>
</comment>
<dbReference type="Proteomes" id="UP000196475">
    <property type="component" value="Unassembled WGS sequence"/>
</dbReference>
<accession>A0A1Y3PUG9</accession>
<protein>
    <submittedName>
        <fullName evidence="2">Glycosyl transferase family 2</fullName>
    </submittedName>
</protein>
<gene>
    <name evidence="2" type="ORF">BAA01_11915</name>
</gene>
<reference evidence="3" key="1">
    <citation type="submission" date="2016-06" db="EMBL/GenBank/DDBJ databases">
        <authorList>
            <person name="Nascimento L."/>
            <person name="Pereira R.V."/>
            <person name="Martins L.F."/>
            <person name="Quaggio R.B."/>
            <person name="Silva A.M."/>
            <person name="Setubal J.C."/>
        </authorList>
    </citation>
    <scope>NUCLEOTIDE SEQUENCE [LARGE SCALE GENOMIC DNA]</scope>
</reference>
<dbReference type="GO" id="GO:0016740">
    <property type="term" value="F:transferase activity"/>
    <property type="evidence" value="ECO:0007669"/>
    <property type="project" value="UniProtKB-KW"/>
</dbReference>
<evidence type="ECO:0000313" key="3">
    <source>
        <dbReference type="Proteomes" id="UP000196475"/>
    </source>
</evidence>
<dbReference type="InterPro" id="IPR050834">
    <property type="entry name" value="Glycosyltransf_2"/>
</dbReference>
<dbReference type="PANTHER" id="PTHR43685:SF2">
    <property type="entry name" value="GLYCOSYLTRANSFERASE 2-LIKE DOMAIN-CONTAINING PROTEIN"/>
    <property type="match status" value="1"/>
</dbReference>
<proteinExistence type="predicted"/>
<dbReference type="SUPFAM" id="SSF53448">
    <property type="entry name" value="Nucleotide-diphospho-sugar transferases"/>
    <property type="match status" value="1"/>
</dbReference>
<organism evidence="2 3">
    <name type="scientific">Bacillus thermozeamaize</name>
    <dbReference type="NCBI Taxonomy" id="230954"/>
    <lineage>
        <taxon>Bacteria</taxon>
        <taxon>Bacillati</taxon>
        <taxon>Bacillota</taxon>
        <taxon>Bacilli</taxon>
        <taxon>Bacillales</taxon>
        <taxon>Bacillaceae</taxon>
        <taxon>Bacillus</taxon>
    </lineage>
</organism>
<feature type="domain" description="Glycosyltransferase 2-like" evidence="1">
    <location>
        <begin position="10"/>
        <end position="170"/>
    </location>
</feature>
<dbReference type="Pfam" id="PF00535">
    <property type="entry name" value="Glycos_transf_2"/>
    <property type="match status" value="1"/>
</dbReference>
<keyword evidence="2" id="KW-0808">Transferase</keyword>
<dbReference type="InterPro" id="IPR029044">
    <property type="entry name" value="Nucleotide-diphossugar_trans"/>
</dbReference>
<dbReference type="PANTHER" id="PTHR43685">
    <property type="entry name" value="GLYCOSYLTRANSFERASE"/>
    <property type="match status" value="1"/>
</dbReference>